<dbReference type="VEuPathDB" id="VectorBase:PPAI010081"/>
<dbReference type="NCBIfam" id="TIGR00293">
    <property type="entry name" value="prefoldin subunit alpha"/>
    <property type="match status" value="1"/>
</dbReference>
<sequence length="131" mass="15220">MSLTLEKLEEVHSQFLQDLEVYERQLQRINAEISEYCQLKQTIVVIERDLREGFKAQVNVGANVFMQAKVKDTDKILVNVGMNHYVEFSLEEALKFVDLKIRILTKHSDVIREEVIKTKTRIKLGLLCVQG</sequence>
<dbReference type="Pfam" id="PF02996">
    <property type="entry name" value="Prefoldin"/>
    <property type="match status" value="1"/>
</dbReference>
<dbReference type="PANTHER" id="PTHR12674">
    <property type="entry name" value="PREFOLDIN SUBUNIT 5"/>
    <property type="match status" value="1"/>
</dbReference>
<dbReference type="PANTHER" id="PTHR12674:SF5">
    <property type="entry name" value="SPINDLE AND KINETOCHORE-ASSOCIATED PROTEIN 2"/>
    <property type="match status" value="1"/>
</dbReference>
<accession>A0A1B0DNN6</accession>
<dbReference type="GO" id="GO:0005737">
    <property type="term" value="C:cytoplasm"/>
    <property type="evidence" value="ECO:0007669"/>
    <property type="project" value="TreeGrafter"/>
</dbReference>
<dbReference type="GO" id="GO:1990114">
    <property type="term" value="P:RNA polymerase II core complex assembly"/>
    <property type="evidence" value="ECO:0007669"/>
    <property type="project" value="TreeGrafter"/>
</dbReference>
<dbReference type="Proteomes" id="UP000092462">
    <property type="component" value="Unassembled WGS sequence"/>
</dbReference>
<name>A0A1B0DNN6_PHLPP</name>
<comment type="similarity">
    <text evidence="1">Belongs to the prefoldin subunit alpha family.</text>
</comment>
<dbReference type="AlphaFoldDB" id="A0A1B0DNN6"/>
<dbReference type="InterPro" id="IPR011599">
    <property type="entry name" value="PFD_alpha_archaea"/>
</dbReference>
<evidence type="ECO:0000256" key="1">
    <source>
        <dbReference type="ARBA" id="ARBA00010048"/>
    </source>
</evidence>
<dbReference type="EMBL" id="AJVK01001554">
    <property type="status" value="NOT_ANNOTATED_CDS"/>
    <property type="molecule type" value="Genomic_DNA"/>
</dbReference>
<dbReference type="SUPFAM" id="SSF46579">
    <property type="entry name" value="Prefoldin"/>
    <property type="match status" value="1"/>
</dbReference>
<organism evidence="2 3">
    <name type="scientific">Phlebotomus papatasi</name>
    <name type="common">Sandfly</name>
    <dbReference type="NCBI Taxonomy" id="29031"/>
    <lineage>
        <taxon>Eukaryota</taxon>
        <taxon>Metazoa</taxon>
        <taxon>Ecdysozoa</taxon>
        <taxon>Arthropoda</taxon>
        <taxon>Hexapoda</taxon>
        <taxon>Insecta</taxon>
        <taxon>Pterygota</taxon>
        <taxon>Neoptera</taxon>
        <taxon>Endopterygota</taxon>
        <taxon>Diptera</taxon>
        <taxon>Nematocera</taxon>
        <taxon>Psychodoidea</taxon>
        <taxon>Psychodidae</taxon>
        <taxon>Phlebotomus</taxon>
        <taxon>Phlebotomus</taxon>
    </lineage>
</organism>
<evidence type="ECO:0000313" key="3">
    <source>
        <dbReference type="Proteomes" id="UP000092462"/>
    </source>
</evidence>
<protein>
    <submittedName>
        <fullName evidence="2">Uncharacterized protein</fullName>
    </submittedName>
</protein>
<dbReference type="InterPro" id="IPR009053">
    <property type="entry name" value="Prefoldin"/>
</dbReference>
<keyword evidence="3" id="KW-1185">Reference proteome</keyword>
<evidence type="ECO:0000313" key="2">
    <source>
        <dbReference type="EnsemblMetazoa" id="PPAI010081-PA"/>
    </source>
</evidence>
<dbReference type="InterPro" id="IPR004127">
    <property type="entry name" value="Prefoldin_subunit_alpha"/>
</dbReference>
<dbReference type="VEuPathDB" id="VectorBase:PPAPM1_006636"/>
<dbReference type="GO" id="GO:0051082">
    <property type="term" value="F:unfolded protein binding"/>
    <property type="evidence" value="ECO:0007669"/>
    <property type="project" value="InterPro"/>
</dbReference>
<dbReference type="CDD" id="cd23158">
    <property type="entry name" value="Prefoldin_UXT"/>
    <property type="match status" value="1"/>
</dbReference>
<dbReference type="GO" id="GO:0006457">
    <property type="term" value="P:protein folding"/>
    <property type="evidence" value="ECO:0007669"/>
    <property type="project" value="InterPro"/>
</dbReference>
<dbReference type="GO" id="GO:0016272">
    <property type="term" value="C:prefoldin complex"/>
    <property type="evidence" value="ECO:0007669"/>
    <property type="project" value="InterPro"/>
</dbReference>
<dbReference type="EnsemblMetazoa" id="PPAI010081-RA">
    <property type="protein sequence ID" value="PPAI010081-PA"/>
    <property type="gene ID" value="PPAI010081"/>
</dbReference>
<proteinExistence type="inferred from homology"/>
<dbReference type="GO" id="GO:1990115">
    <property type="term" value="P:RNA polymerase III assembly"/>
    <property type="evidence" value="ECO:0007669"/>
    <property type="project" value="TreeGrafter"/>
</dbReference>
<dbReference type="Gene3D" id="1.10.287.370">
    <property type="match status" value="1"/>
</dbReference>
<reference evidence="2" key="1">
    <citation type="submission" date="2022-08" db="UniProtKB">
        <authorList>
            <consortium name="EnsemblMetazoa"/>
        </authorList>
    </citation>
    <scope>IDENTIFICATION</scope>
    <source>
        <strain evidence="2">Israel</strain>
    </source>
</reference>
<dbReference type="GO" id="GO:1990113">
    <property type="term" value="P:RNA polymerase I assembly"/>
    <property type="evidence" value="ECO:0007669"/>
    <property type="project" value="TreeGrafter"/>
</dbReference>